<reference evidence="4 5" key="1">
    <citation type="submission" date="2017-06" db="EMBL/GenBank/DDBJ databases">
        <title>Complete genome sequence of Nitrospirillum amazonense strain CBAmC, an endophytic nitrogen-fixing and plant growth-promoting bacterium, isolated from sugarcane.</title>
        <authorList>
            <person name="Schwab S."/>
            <person name="dos Santos Teixeira K.R."/>
            <person name="Simoes Araujo J.L."/>
            <person name="Soares Vidal M."/>
            <person name="Borges de Freitas H.R."/>
            <person name="Rivello Crivelaro A.L."/>
            <person name="Bueno de Camargo Nunes A."/>
            <person name="dos Santos C.M."/>
            <person name="Palmeira da Silva Rosa D."/>
            <person name="da Silva Padilha D."/>
            <person name="da Silva E."/>
            <person name="Araujo Terra L."/>
            <person name="Soares Mendes V."/>
            <person name="Farinelli L."/>
            <person name="Magalhaes Cruz L."/>
            <person name="Baldani J.I."/>
        </authorList>
    </citation>
    <scope>NUCLEOTIDE SEQUENCE [LARGE SCALE GENOMIC DNA]</scope>
    <source>
        <strain evidence="4 5">CBAmC</strain>
    </source>
</reference>
<accession>A0A248JNA8</accession>
<dbReference type="Proteomes" id="UP000197153">
    <property type="component" value="Chromosome 1"/>
</dbReference>
<dbReference type="Pfam" id="PF00497">
    <property type="entry name" value="SBP_bac_3"/>
    <property type="match status" value="1"/>
</dbReference>
<dbReference type="PANTHER" id="PTHR35936">
    <property type="entry name" value="MEMBRANE-BOUND LYTIC MUREIN TRANSGLYCOSYLASE F"/>
    <property type="match status" value="1"/>
</dbReference>
<evidence type="ECO:0000313" key="4">
    <source>
        <dbReference type="EMBL" id="ASG19558.1"/>
    </source>
</evidence>
<dbReference type="RefSeq" id="WP_040848898.1">
    <property type="nucleotide sequence ID" value="NZ_CP022110.1"/>
</dbReference>
<dbReference type="PANTHER" id="PTHR35936:SF17">
    <property type="entry name" value="ARGININE-BINDING EXTRACELLULAR PROTEIN ARTP"/>
    <property type="match status" value="1"/>
</dbReference>
<organism evidence="4 5">
    <name type="scientific">Nitrospirillum viridazoti CBAmc</name>
    <dbReference type="NCBI Taxonomy" id="1441467"/>
    <lineage>
        <taxon>Bacteria</taxon>
        <taxon>Pseudomonadati</taxon>
        <taxon>Pseudomonadota</taxon>
        <taxon>Alphaproteobacteria</taxon>
        <taxon>Rhodospirillales</taxon>
        <taxon>Azospirillaceae</taxon>
        <taxon>Nitrospirillum</taxon>
        <taxon>Nitrospirillum viridazoti</taxon>
    </lineage>
</organism>
<evidence type="ECO:0000256" key="2">
    <source>
        <dbReference type="SAM" id="SignalP"/>
    </source>
</evidence>
<dbReference type="SMART" id="SM00062">
    <property type="entry name" value="PBPb"/>
    <property type="match status" value="1"/>
</dbReference>
<feature type="signal peptide" evidence="2">
    <location>
        <begin position="1"/>
        <end position="17"/>
    </location>
</feature>
<dbReference type="KEGG" id="nao:Y958_00990"/>
<dbReference type="Gene3D" id="3.40.190.10">
    <property type="entry name" value="Periplasmic binding protein-like II"/>
    <property type="match status" value="2"/>
</dbReference>
<gene>
    <name evidence="4" type="ORF">Y958_00990</name>
</gene>
<keyword evidence="1 2" id="KW-0732">Signal</keyword>
<evidence type="ECO:0000313" key="5">
    <source>
        <dbReference type="Proteomes" id="UP000197153"/>
    </source>
</evidence>
<evidence type="ECO:0000259" key="3">
    <source>
        <dbReference type="SMART" id="SM00062"/>
    </source>
</evidence>
<feature type="chain" id="PRO_5011682818" description="Solute-binding protein family 3/N-terminal domain-containing protein" evidence="2">
    <location>
        <begin position="18"/>
        <end position="295"/>
    </location>
</feature>
<dbReference type="AlphaFoldDB" id="A0A248JNA8"/>
<sequence>MKKLVLGLIAVAVVAGAAYLATHRTPSGTGAPTVTDQGVPNPLRVATEGAYPPFNVAEPDGTLKGFEIDLAKDLCRRMGVKCEIAAQAWDGIIPGLQAGKYDVILAGMSATDERRQAVDFTVPYVLTPAYFVAPKDSPLTKIDFGLQRLDISNMDEASTQAMDKLKAALKGKTVGVQVATIHANFLDTYLGDTVTVRRYDTLQNLSLDLATGRVDAGLADMTGWQPFLEGTDGQNAATFGPGITGGLLGPGIAAALRKGDGRLLDALNNAITAAKEDGTMRKLAEQWFHFDASAH</sequence>
<dbReference type="EMBL" id="CP022110">
    <property type="protein sequence ID" value="ASG19558.1"/>
    <property type="molecule type" value="Genomic_DNA"/>
</dbReference>
<name>A0A248JNA8_9PROT</name>
<evidence type="ECO:0000256" key="1">
    <source>
        <dbReference type="ARBA" id="ARBA00022729"/>
    </source>
</evidence>
<keyword evidence="5" id="KW-1185">Reference proteome</keyword>
<dbReference type="InterPro" id="IPR001638">
    <property type="entry name" value="Solute-binding_3/MltF_N"/>
</dbReference>
<dbReference type="SUPFAM" id="SSF53850">
    <property type="entry name" value="Periplasmic binding protein-like II"/>
    <property type="match status" value="1"/>
</dbReference>
<protein>
    <recommendedName>
        <fullName evidence="3">Solute-binding protein family 3/N-terminal domain-containing protein</fullName>
    </recommendedName>
</protein>
<proteinExistence type="predicted"/>
<feature type="domain" description="Solute-binding protein family 3/N-terminal" evidence="3">
    <location>
        <begin position="42"/>
        <end position="291"/>
    </location>
</feature>